<dbReference type="InterPro" id="IPR031807">
    <property type="entry name" value="HicB-like"/>
</dbReference>
<dbReference type="EMBL" id="CP034791">
    <property type="protein sequence ID" value="AZT90164.1"/>
    <property type="molecule type" value="Genomic_DNA"/>
</dbReference>
<dbReference type="AlphaFoldDB" id="A0A3T0D557"/>
<dbReference type="SUPFAM" id="SSF143100">
    <property type="entry name" value="TTHA1013/TTHA0281-like"/>
    <property type="match status" value="1"/>
</dbReference>
<dbReference type="PANTHER" id="PTHR34504">
    <property type="entry name" value="ANTITOXIN HICB"/>
    <property type="match status" value="1"/>
</dbReference>
<proteinExistence type="predicted"/>
<evidence type="ECO:0000259" key="1">
    <source>
        <dbReference type="Pfam" id="PF15919"/>
    </source>
</evidence>
<dbReference type="Proteomes" id="UP000282930">
    <property type="component" value="Chromosome"/>
</dbReference>
<evidence type="ECO:0000313" key="2">
    <source>
        <dbReference type="EMBL" id="AZT90164.1"/>
    </source>
</evidence>
<protein>
    <submittedName>
        <fullName evidence="2">Type II toxin-antitoxin system HicB family antitoxin</fullName>
    </submittedName>
</protein>
<sequence>MKDKYIFPAIFEPAEKEGYVVTFPDLPGCITEGKNLEEALYMAKEALELHIYGLEEDGEKIPEPTPPEKLDASKGAFVVPIIAYMPPVREEMANKSVNKTVTLPRWLSKAAEEAHINFSQVLQQALKEKLGIKERKNV</sequence>
<gene>
    <name evidence="2" type="ORF">ELD05_05620</name>
</gene>
<dbReference type="Pfam" id="PF15919">
    <property type="entry name" value="HicB_lk_antitox"/>
    <property type="match status" value="1"/>
</dbReference>
<dbReference type="PANTHER" id="PTHR34504:SF2">
    <property type="entry name" value="UPF0150 PROTEIN SSL0259"/>
    <property type="match status" value="1"/>
</dbReference>
<name>A0A3T0D557_9FIRM</name>
<keyword evidence="3" id="KW-1185">Reference proteome</keyword>
<dbReference type="InterPro" id="IPR035069">
    <property type="entry name" value="TTHA1013/TTHA0281-like"/>
</dbReference>
<evidence type="ECO:0000313" key="3">
    <source>
        <dbReference type="Proteomes" id="UP000282930"/>
    </source>
</evidence>
<dbReference type="Gene3D" id="3.30.160.250">
    <property type="match status" value="1"/>
</dbReference>
<dbReference type="KEGG" id="ccha:ELD05_05620"/>
<reference evidence="2 3" key="1">
    <citation type="submission" date="2018-12" db="EMBL/GenBank/DDBJ databases">
        <title>Genome sequence from the cellulolytic species, Caldicellulosiruptor changbaiensis.</title>
        <authorList>
            <person name="Blumer-Schuette S.E."/>
            <person name="Mendoza C."/>
        </authorList>
    </citation>
    <scope>NUCLEOTIDE SEQUENCE [LARGE SCALE GENOMIC DNA]</scope>
    <source>
        <strain evidence="2 3">CBS-Z</strain>
    </source>
</reference>
<dbReference type="InterPro" id="IPR051404">
    <property type="entry name" value="TA_system_antitoxin"/>
</dbReference>
<accession>A0A3T0D557</accession>
<dbReference type="RefSeq" id="WP_127351663.1">
    <property type="nucleotide sequence ID" value="NZ_CP034791.1"/>
</dbReference>
<feature type="domain" description="HicB-like antitoxin of toxin-antitoxin system" evidence="1">
    <location>
        <begin position="7"/>
        <end position="120"/>
    </location>
</feature>
<organism evidence="2 3">
    <name type="scientific">Caldicellulosiruptor changbaiensis</name>
    <dbReference type="NCBI Taxonomy" id="1222016"/>
    <lineage>
        <taxon>Bacteria</taxon>
        <taxon>Bacillati</taxon>
        <taxon>Bacillota</taxon>
        <taxon>Bacillota incertae sedis</taxon>
        <taxon>Caldicellulosiruptorales</taxon>
        <taxon>Caldicellulosiruptoraceae</taxon>
        <taxon>Caldicellulosiruptor</taxon>
    </lineage>
</organism>